<evidence type="ECO:0000256" key="3">
    <source>
        <dbReference type="ARBA" id="ARBA00022452"/>
    </source>
</evidence>
<evidence type="ECO:0000259" key="14">
    <source>
        <dbReference type="Pfam" id="PF07715"/>
    </source>
</evidence>
<dbReference type="SUPFAM" id="SSF56935">
    <property type="entry name" value="Porins"/>
    <property type="match status" value="1"/>
</dbReference>
<dbReference type="Pfam" id="PF00593">
    <property type="entry name" value="TonB_dep_Rec_b-barrel"/>
    <property type="match status" value="1"/>
</dbReference>
<evidence type="ECO:0000313" key="16">
    <source>
        <dbReference type="Proteomes" id="UP000326061"/>
    </source>
</evidence>
<dbReference type="PROSITE" id="PS52016">
    <property type="entry name" value="TONB_DEPENDENT_REC_3"/>
    <property type="match status" value="1"/>
</dbReference>
<feature type="domain" description="TonB-dependent receptor-like beta-barrel" evidence="13">
    <location>
        <begin position="292"/>
        <end position="650"/>
    </location>
</feature>
<keyword evidence="5 12" id="KW-0732">Signal</keyword>
<dbReference type="CDD" id="cd01347">
    <property type="entry name" value="ligand_gated_channel"/>
    <property type="match status" value="1"/>
</dbReference>
<evidence type="ECO:0000256" key="5">
    <source>
        <dbReference type="ARBA" id="ARBA00022729"/>
    </source>
</evidence>
<accession>A0AAJ4A2M4</accession>
<evidence type="ECO:0000256" key="7">
    <source>
        <dbReference type="ARBA" id="ARBA00023136"/>
    </source>
</evidence>
<evidence type="ECO:0000256" key="2">
    <source>
        <dbReference type="ARBA" id="ARBA00022448"/>
    </source>
</evidence>
<keyword evidence="6 11" id="KW-0798">TonB box</keyword>
<dbReference type="RefSeq" id="WP_152298716.1">
    <property type="nucleotide sequence ID" value="NZ_CP041166.1"/>
</dbReference>
<evidence type="ECO:0000259" key="13">
    <source>
        <dbReference type="Pfam" id="PF00593"/>
    </source>
</evidence>
<sequence length="675" mass="75911">MNIKIKFIFILFLSSMLYANEAYDLNEIVVSSTKTKSTLADLPMQVTVITQDEIENSGATNISDILTGSGEVATKASGANEQQVSIRGMNPDDTLYLIDGKRINGTFTDAGRIPASMVERIEIVKGSSGLLYGSDSMGGIINIITKKSDDDFAGDIQVTHAKNKNSADINIFGKKENTSFRLFSSYIKRDTYSKDKTTDVIIKQGSNSYSPSTLPASLKTSTNLDNLNDTYDFQEDYEDEMETKSISGGMTHRFSDHFKIDIDMSYLKENIEGNFISALYTTNYDKIVVNNLSAEQYDENRRVTASSGFTYTPSDALEFMYSLSYSKYEKDKKIYTNFWEELGYDSKEDSVSGIDDSTTRYVNHDFLSTYEFSQDNRVLIGGEYRVVNRDATGYSIDDRTYSGIFLQHEYRPIKRLNLVYGARYDKDSEAKSETSLSFGAVYDIYENTKVKANYSEGFKSATDEELYTNTTTAAGKNLLGSMIIEGSKTQSWDLTPETSETIEIGISNKGDVYDFEVSVFDTKIDNRISKVILDATTTSYKNISESEIKGVETNIAFYPVDELIVKFYYSYIDAKNKTDDTALIGIPEELASMTISYFPMPKLELRSVTKYTGEQIDIDGEVGGYSITNIKVMQKDSFKNIDLFAGIDNVFDKKIPEQLGYIQKSNYYIGAKYKF</sequence>
<dbReference type="EMBL" id="CP041166">
    <property type="protein sequence ID" value="QFR42650.1"/>
    <property type="molecule type" value="Genomic_DNA"/>
</dbReference>
<gene>
    <name evidence="15" type="ORF">FJR47_01455</name>
</gene>
<dbReference type="Gene3D" id="2.170.130.10">
    <property type="entry name" value="TonB-dependent receptor, plug domain"/>
    <property type="match status" value="1"/>
</dbReference>
<dbReference type="GO" id="GO:0015344">
    <property type="term" value="F:siderophore uptake transmembrane transporter activity"/>
    <property type="evidence" value="ECO:0007669"/>
    <property type="project" value="TreeGrafter"/>
</dbReference>
<dbReference type="GO" id="GO:0009279">
    <property type="term" value="C:cell outer membrane"/>
    <property type="evidence" value="ECO:0007669"/>
    <property type="project" value="UniProtKB-SubCell"/>
</dbReference>
<evidence type="ECO:0000256" key="12">
    <source>
        <dbReference type="SAM" id="SignalP"/>
    </source>
</evidence>
<keyword evidence="3 10" id="KW-1134">Transmembrane beta strand</keyword>
<feature type="domain" description="TonB-dependent receptor plug" evidence="14">
    <location>
        <begin position="39"/>
        <end position="140"/>
    </location>
</feature>
<comment type="subcellular location">
    <subcellularLocation>
        <location evidence="1 10">Cell outer membrane</location>
        <topology evidence="1 10">Multi-pass membrane protein</topology>
    </subcellularLocation>
</comment>
<comment type="similarity">
    <text evidence="10 11">Belongs to the TonB-dependent receptor family.</text>
</comment>
<dbReference type="PANTHER" id="PTHR30069:SF29">
    <property type="entry name" value="HEMOGLOBIN AND HEMOGLOBIN-HAPTOGLOBIN-BINDING PROTEIN 1-RELATED"/>
    <property type="match status" value="1"/>
</dbReference>
<dbReference type="Gene3D" id="2.40.170.20">
    <property type="entry name" value="TonB-dependent receptor, beta-barrel domain"/>
    <property type="match status" value="1"/>
</dbReference>
<keyword evidence="16" id="KW-1185">Reference proteome</keyword>
<keyword evidence="7 10" id="KW-0472">Membrane</keyword>
<evidence type="ECO:0000256" key="11">
    <source>
        <dbReference type="RuleBase" id="RU003357"/>
    </source>
</evidence>
<name>A0AAJ4A2M4_9BACT</name>
<dbReference type="PANTHER" id="PTHR30069">
    <property type="entry name" value="TONB-DEPENDENT OUTER MEMBRANE RECEPTOR"/>
    <property type="match status" value="1"/>
</dbReference>
<evidence type="ECO:0000256" key="6">
    <source>
        <dbReference type="ARBA" id="ARBA00023077"/>
    </source>
</evidence>
<dbReference type="InterPro" id="IPR000531">
    <property type="entry name" value="Beta-barrel_TonB"/>
</dbReference>
<evidence type="ECO:0000256" key="1">
    <source>
        <dbReference type="ARBA" id="ARBA00004571"/>
    </source>
</evidence>
<dbReference type="InterPro" id="IPR037066">
    <property type="entry name" value="Plug_dom_sf"/>
</dbReference>
<keyword evidence="4 10" id="KW-0812">Transmembrane</keyword>
<dbReference type="GO" id="GO:0044718">
    <property type="term" value="P:siderophore transmembrane transport"/>
    <property type="evidence" value="ECO:0007669"/>
    <property type="project" value="TreeGrafter"/>
</dbReference>
<feature type="chain" id="PRO_5042532803" evidence="12">
    <location>
        <begin position="20"/>
        <end position="675"/>
    </location>
</feature>
<dbReference type="InterPro" id="IPR039426">
    <property type="entry name" value="TonB-dep_rcpt-like"/>
</dbReference>
<evidence type="ECO:0000256" key="4">
    <source>
        <dbReference type="ARBA" id="ARBA00022692"/>
    </source>
</evidence>
<dbReference type="InterPro" id="IPR036942">
    <property type="entry name" value="Beta-barrel_TonB_sf"/>
</dbReference>
<keyword evidence="9 10" id="KW-0998">Cell outer membrane</keyword>
<dbReference type="InterPro" id="IPR012910">
    <property type="entry name" value="Plug_dom"/>
</dbReference>
<evidence type="ECO:0000256" key="10">
    <source>
        <dbReference type="PROSITE-ProRule" id="PRU01360"/>
    </source>
</evidence>
<reference evidence="16" key="1">
    <citation type="submission" date="2019-06" db="EMBL/GenBank/DDBJ databases">
        <title>Sulfurimonas gotlandica sp. nov., a chemoautotrophic and psychrotolerant epsilonproteobacterium isolated from a pelagic redoxcline, and an emended description of the genus Sulfurimonas.</title>
        <authorList>
            <person name="Wang S."/>
            <person name="Jiang L."/>
            <person name="Shao Z."/>
        </authorList>
    </citation>
    <scope>NUCLEOTIDE SEQUENCE [LARGE SCALE GENOMIC DNA]</scope>
    <source>
        <strain evidence="16">1-1N</strain>
    </source>
</reference>
<keyword evidence="8 15" id="KW-0675">Receptor</keyword>
<evidence type="ECO:0000313" key="15">
    <source>
        <dbReference type="EMBL" id="QFR42650.1"/>
    </source>
</evidence>
<evidence type="ECO:0000256" key="8">
    <source>
        <dbReference type="ARBA" id="ARBA00023170"/>
    </source>
</evidence>
<dbReference type="AlphaFoldDB" id="A0AAJ4A2M4"/>
<proteinExistence type="inferred from homology"/>
<organism evidence="15 16">
    <name type="scientific">Sulfurimonas xiamenensis</name>
    <dbReference type="NCBI Taxonomy" id="2590021"/>
    <lineage>
        <taxon>Bacteria</taxon>
        <taxon>Pseudomonadati</taxon>
        <taxon>Campylobacterota</taxon>
        <taxon>Epsilonproteobacteria</taxon>
        <taxon>Campylobacterales</taxon>
        <taxon>Sulfurimonadaceae</taxon>
        <taxon>Sulfurimonas</taxon>
    </lineage>
</organism>
<keyword evidence="2 10" id="KW-0813">Transport</keyword>
<feature type="signal peptide" evidence="12">
    <location>
        <begin position="1"/>
        <end position="19"/>
    </location>
</feature>
<dbReference type="Pfam" id="PF07715">
    <property type="entry name" value="Plug"/>
    <property type="match status" value="1"/>
</dbReference>
<protein>
    <submittedName>
        <fullName evidence="15">TonB-dependent receptor</fullName>
    </submittedName>
</protein>
<evidence type="ECO:0000256" key="9">
    <source>
        <dbReference type="ARBA" id="ARBA00023237"/>
    </source>
</evidence>
<dbReference type="KEGG" id="suln:FJR47_01455"/>
<dbReference type="Proteomes" id="UP000326061">
    <property type="component" value="Chromosome"/>
</dbReference>